<reference evidence="2 3" key="1">
    <citation type="submission" date="2017-09" db="EMBL/GenBank/DDBJ databases">
        <title>Depth-based differentiation of microbial function through sediment-hosted aquifers and enrichment of novel symbionts in the deep terrestrial subsurface.</title>
        <authorList>
            <person name="Probst A.J."/>
            <person name="Ladd B."/>
            <person name="Jarett J.K."/>
            <person name="Geller-Mcgrath D.E."/>
            <person name="Sieber C.M."/>
            <person name="Emerson J.B."/>
            <person name="Anantharaman K."/>
            <person name="Thomas B.C."/>
            <person name="Malmstrom R."/>
            <person name="Stieglmeier M."/>
            <person name="Klingl A."/>
            <person name="Woyke T."/>
            <person name="Ryan C.M."/>
            <person name="Banfield J.F."/>
        </authorList>
    </citation>
    <scope>NUCLEOTIDE SEQUENCE [LARGE SCALE GENOMIC DNA]</scope>
    <source>
        <strain evidence="2">CG11_big_fil_rev_8_21_14_0_20_40_15</strain>
    </source>
</reference>
<proteinExistence type="predicted"/>
<evidence type="ECO:0000313" key="3">
    <source>
        <dbReference type="Proteomes" id="UP000229317"/>
    </source>
</evidence>
<name>A0A2H0KRU3_9BACT</name>
<dbReference type="AlphaFoldDB" id="A0A2H0KRU3"/>
<dbReference type="PANTHER" id="PTHR33594">
    <property type="entry name" value="SUPERFAMILY HYDROLASE, PUTATIVE (AFU_ORTHOLOGUE AFUA_1G03035)-RELATED"/>
    <property type="match status" value="1"/>
</dbReference>
<gene>
    <name evidence="2" type="ORF">COV84_04370</name>
</gene>
<protein>
    <submittedName>
        <fullName evidence="2">Phosphohydrolase</fullName>
    </submittedName>
</protein>
<comment type="caution">
    <text evidence="2">The sequence shown here is derived from an EMBL/GenBank/DDBJ whole genome shotgun (WGS) entry which is preliminary data.</text>
</comment>
<dbReference type="InterPro" id="IPR003607">
    <property type="entry name" value="HD/PDEase_dom"/>
</dbReference>
<dbReference type="SUPFAM" id="SSF109604">
    <property type="entry name" value="HD-domain/PDEase-like"/>
    <property type="match status" value="1"/>
</dbReference>
<dbReference type="CDD" id="cd00077">
    <property type="entry name" value="HDc"/>
    <property type="match status" value="1"/>
</dbReference>
<evidence type="ECO:0000313" key="2">
    <source>
        <dbReference type="EMBL" id="PIQ74869.1"/>
    </source>
</evidence>
<dbReference type="SMART" id="SM00471">
    <property type="entry name" value="HDc"/>
    <property type="match status" value="1"/>
</dbReference>
<dbReference type="Gene3D" id="1.10.3210.50">
    <property type="match status" value="1"/>
</dbReference>
<sequence length="227" mass="26344">MEEKLQKIKEIAQREMKEAESAHDFLHVMRVYNLCLHLAKTDPDVDLEILKAAIFLHDIARVKEDSDASGKIDHAIFSAKMAQKILRNLDYPEEKIKQIEHCIVAHRFRSGNEPQTKEAKILFDADKLDVLGTIGIARSYTMAGRYGEKMYLDVSIAQYVKENLVGGKEGGRIKVISKHAPNLEYELKFKRIPDRLYTKEAKRIARDRLKFMDQFYKRFKKEMAGEK</sequence>
<dbReference type="EMBL" id="PCVO01000065">
    <property type="protein sequence ID" value="PIQ74869.1"/>
    <property type="molecule type" value="Genomic_DNA"/>
</dbReference>
<keyword evidence="2" id="KW-0378">Hydrolase</keyword>
<organism evidence="2 3">
    <name type="scientific">Candidatus Portnoybacteria bacterium CG11_big_fil_rev_8_21_14_0_20_40_15</name>
    <dbReference type="NCBI Taxonomy" id="1974817"/>
    <lineage>
        <taxon>Bacteria</taxon>
        <taxon>Candidatus Portnoyibacteriota</taxon>
    </lineage>
</organism>
<feature type="domain" description="HD" evidence="1">
    <location>
        <begin position="24"/>
        <end position="131"/>
    </location>
</feature>
<dbReference type="Proteomes" id="UP000229317">
    <property type="component" value="Unassembled WGS sequence"/>
</dbReference>
<dbReference type="InterPro" id="IPR006674">
    <property type="entry name" value="HD_domain"/>
</dbReference>
<accession>A0A2H0KRU3</accession>
<dbReference type="PROSITE" id="PS51831">
    <property type="entry name" value="HD"/>
    <property type="match status" value="1"/>
</dbReference>
<evidence type="ECO:0000259" key="1">
    <source>
        <dbReference type="PROSITE" id="PS51831"/>
    </source>
</evidence>
<dbReference type="PANTHER" id="PTHR33594:SF1">
    <property type="entry name" value="HD_PDEASE DOMAIN-CONTAINING PROTEIN"/>
    <property type="match status" value="1"/>
</dbReference>
<dbReference type="Pfam" id="PF01966">
    <property type="entry name" value="HD"/>
    <property type="match status" value="1"/>
</dbReference>
<dbReference type="GO" id="GO:0016787">
    <property type="term" value="F:hydrolase activity"/>
    <property type="evidence" value="ECO:0007669"/>
    <property type="project" value="UniProtKB-KW"/>
</dbReference>